<name>A0A151STE1_CAJCA</name>
<sequence>MDPSKIRSVLQWPIPKNVKGVRGFLGLTDYYQKFIQDYGKLAKPLIELTKKDGFQWT</sequence>
<protein>
    <submittedName>
        <fullName evidence="1">Uncharacterized protein</fullName>
    </submittedName>
</protein>
<dbReference type="SUPFAM" id="SSF56672">
    <property type="entry name" value="DNA/RNA polymerases"/>
    <property type="match status" value="1"/>
</dbReference>
<dbReference type="EMBL" id="CM003613">
    <property type="protein sequence ID" value="KYP58012.1"/>
    <property type="molecule type" value="Genomic_DNA"/>
</dbReference>
<dbReference type="Gene3D" id="3.30.70.270">
    <property type="match status" value="1"/>
</dbReference>
<organism evidence="1 2">
    <name type="scientific">Cajanus cajan</name>
    <name type="common">Pigeon pea</name>
    <name type="synonym">Cajanus indicus</name>
    <dbReference type="NCBI Taxonomy" id="3821"/>
    <lineage>
        <taxon>Eukaryota</taxon>
        <taxon>Viridiplantae</taxon>
        <taxon>Streptophyta</taxon>
        <taxon>Embryophyta</taxon>
        <taxon>Tracheophyta</taxon>
        <taxon>Spermatophyta</taxon>
        <taxon>Magnoliopsida</taxon>
        <taxon>eudicotyledons</taxon>
        <taxon>Gunneridae</taxon>
        <taxon>Pentapetalae</taxon>
        <taxon>rosids</taxon>
        <taxon>fabids</taxon>
        <taxon>Fabales</taxon>
        <taxon>Fabaceae</taxon>
        <taxon>Papilionoideae</taxon>
        <taxon>50 kb inversion clade</taxon>
        <taxon>NPAAA clade</taxon>
        <taxon>indigoferoid/millettioid clade</taxon>
        <taxon>Phaseoleae</taxon>
        <taxon>Cajanus</taxon>
    </lineage>
</organism>
<dbReference type="PANTHER" id="PTHR33064:SF37">
    <property type="entry name" value="RIBONUCLEASE H"/>
    <property type="match status" value="1"/>
</dbReference>
<dbReference type="InterPro" id="IPR043502">
    <property type="entry name" value="DNA/RNA_pol_sf"/>
</dbReference>
<dbReference type="InterPro" id="IPR051320">
    <property type="entry name" value="Viral_Replic_Matur_Polypro"/>
</dbReference>
<dbReference type="Proteomes" id="UP000075243">
    <property type="component" value="Chromosome 11"/>
</dbReference>
<reference evidence="1 2" key="1">
    <citation type="journal article" date="2012" name="Nat. Biotechnol.">
        <title>Draft genome sequence of pigeonpea (Cajanus cajan), an orphan legume crop of resource-poor farmers.</title>
        <authorList>
            <person name="Varshney R.K."/>
            <person name="Chen W."/>
            <person name="Li Y."/>
            <person name="Bharti A.K."/>
            <person name="Saxena R.K."/>
            <person name="Schlueter J.A."/>
            <person name="Donoghue M.T."/>
            <person name="Azam S."/>
            <person name="Fan G."/>
            <person name="Whaley A.M."/>
            <person name="Farmer A.D."/>
            <person name="Sheridan J."/>
            <person name="Iwata A."/>
            <person name="Tuteja R."/>
            <person name="Penmetsa R.V."/>
            <person name="Wu W."/>
            <person name="Upadhyaya H.D."/>
            <person name="Yang S.P."/>
            <person name="Shah T."/>
            <person name="Saxena K.B."/>
            <person name="Michael T."/>
            <person name="McCombie W.R."/>
            <person name="Yang B."/>
            <person name="Zhang G."/>
            <person name="Yang H."/>
            <person name="Wang J."/>
            <person name="Spillane C."/>
            <person name="Cook D.R."/>
            <person name="May G.D."/>
            <person name="Xu X."/>
            <person name="Jackson S.A."/>
        </authorList>
    </citation>
    <scope>NUCLEOTIDE SEQUENCE [LARGE SCALE GENOMIC DNA]</scope>
    <source>
        <strain evidence="2">cv. Asha</strain>
    </source>
</reference>
<gene>
    <name evidence="1" type="ORF">KK1_004302</name>
</gene>
<evidence type="ECO:0000313" key="1">
    <source>
        <dbReference type="EMBL" id="KYP58012.1"/>
    </source>
</evidence>
<dbReference type="STRING" id="3821.A0A151STE1"/>
<dbReference type="InterPro" id="IPR043128">
    <property type="entry name" value="Rev_trsase/Diguanyl_cyclase"/>
</dbReference>
<evidence type="ECO:0000313" key="2">
    <source>
        <dbReference type="Proteomes" id="UP000075243"/>
    </source>
</evidence>
<proteinExistence type="predicted"/>
<dbReference type="PANTHER" id="PTHR33064">
    <property type="entry name" value="POL PROTEIN"/>
    <property type="match status" value="1"/>
</dbReference>
<dbReference type="Gramene" id="C.cajan_04199.t">
    <property type="protein sequence ID" value="C.cajan_04199.t.cds1"/>
    <property type="gene ID" value="C.cajan_04199"/>
</dbReference>
<accession>A0A151STE1</accession>
<keyword evidence="2" id="KW-1185">Reference proteome</keyword>
<dbReference type="AlphaFoldDB" id="A0A151STE1"/>